<dbReference type="Gene3D" id="1.25.40.20">
    <property type="entry name" value="Ankyrin repeat-containing domain"/>
    <property type="match status" value="4"/>
</dbReference>
<feature type="repeat" description="ANK" evidence="3">
    <location>
        <begin position="531"/>
        <end position="558"/>
    </location>
</feature>
<feature type="repeat" description="ANK" evidence="3">
    <location>
        <begin position="465"/>
        <end position="497"/>
    </location>
</feature>
<keyword evidence="2 3" id="KW-0040">ANK repeat</keyword>
<reference evidence="4" key="2">
    <citation type="journal article" date="2021" name="PeerJ">
        <title>Extensive microbial diversity within the chicken gut microbiome revealed by metagenomics and culture.</title>
        <authorList>
            <person name="Gilroy R."/>
            <person name="Ravi A."/>
            <person name="Getino M."/>
            <person name="Pursley I."/>
            <person name="Horton D.L."/>
            <person name="Alikhan N.F."/>
            <person name="Baker D."/>
            <person name="Gharbi K."/>
            <person name="Hall N."/>
            <person name="Watson M."/>
            <person name="Adriaenssens E.M."/>
            <person name="Foster-Nyarko E."/>
            <person name="Jarju S."/>
            <person name="Secka A."/>
            <person name="Antonio M."/>
            <person name="Oren A."/>
            <person name="Chaudhuri R.R."/>
            <person name="La Ragione R."/>
            <person name="Hildebrand F."/>
            <person name="Pallen M.J."/>
        </authorList>
    </citation>
    <scope>NUCLEOTIDE SEQUENCE</scope>
    <source>
        <strain evidence="4">6086</strain>
    </source>
</reference>
<dbReference type="InterPro" id="IPR002110">
    <property type="entry name" value="Ankyrin_rpt"/>
</dbReference>
<dbReference type="PROSITE" id="PS50088">
    <property type="entry name" value="ANK_REPEAT"/>
    <property type="match status" value="7"/>
</dbReference>
<dbReference type="Pfam" id="PF12796">
    <property type="entry name" value="Ank_2"/>
    <property type="match status" value="2"/>
</dbReference>
<accession>A0A9D1K0Z4</accession>
<reference evidence="4" key="1">
    <citation type="submission" date="2020-10" db="EMBL/GenBank/DDBJ databases">
        <authorList>
            <person name="Gilroy R."/>
        </authorList>
    </citation>
    <scope>NUCLEOTIDE SEQUENCE</scope>
    <source>
        <strain evidence="4">6086</strain>
    </source>
</reference>
<feature type="repeat" description="ANK" evidence="3">
    <location>
        <begin position="305"/>
        <end position="337"/>
    </location>
</feature>
<sequence>MSIFEIWSSYQKGADPEKIFSMYQECPLDEKAEGYGDVNLLHIASQNAHPEAVAWLLEQGLKPNEASTYGDIPLFLLAKKGFSNNYVPREGDIYRTALALLDGKASTMRRNSSGMFCYHCAAQEGNDEFLRALAERGVKMTKTDEDGNTGLHLIAEACRNPIEALERVDEEIEEKRNEASLPVKRRSPVSMEELQWRRRKIEEELEALFRCAVILIEAGVDPEAENDMLETAYKLAMRAGAKKLSALLNGTYSPDEEESPEAQAKIATGGMTLHEAVHKQDEEAVRTLAGMGEDLNAISEEHGFAGLSPLAVACQTCDVKMAALLLGLGADPSVKNSEGEPAIAALFSQQIMIHAPKKLYEDRLAEQLVDLLVRYGFDPNDSVNDQGDCLLGLACSSLYGRGDGRNSVIDMVVEEAIRQGADVDRKNNMGQTPLMLACAGDFRTMEEVETALLEAGADASIADNQSRTALHMASQAGNKDIIRLLCDNGVDVNGSDQQGKTPLILAAREGQNDMVAFLIENGADVNLVSNSQRSALYYATENGFTEIVEQLLMAGAEG</sequence>
<feature type="repeat" description="ANK" evidence="3">
    <location>
        <begin position="113"/>
        <end position="145"/>
    </location>
</feature>
<dbReference type="PRINTS" id="PR01415">
    <property type="entry name" value="ANKYRIN"/>
</dbReference>
<gene>
    <name evidence="4" type="ORF">IAD03_00485</name>
</gene>
<dbReference type="EMBL" id="DVJM01000007">
    <property type="protein sequence ID" value="HIS77825.1"/>
    <property type="molecule type" value="Genomic_DNA"/>
</dbReference>
<feature type="repeat" description="ANK" evidence="3">
    <location>
        <begin position="429"/>
        <end position="464"/>
    </location>
</feature>
<comment type="caution">
    <text evidence="4">The sequence shown here is derived from an EMBL/GenBank/DDBJ whole genome shotgun (WGS) entry which is preliminary data.</text>
</comment>
<name>A0A9D1K0Z4_9FIRM</name>
<dbReference type="SUPFAM" id="SSF48403">
    <property type="entry name" value="Ankyrin repeat"/>
    <property type="match status" value="2"/>
</dbReference>
<dbReference type="PANTHER" id="PTHR24198:SF165">
    <property type="entry name" value="ANKYRIN REPEAT-CONTAINING PROTEIN-RELATED"/>
    <property type="match status" value="1"/>
</dbReference>
<dbReference type="Proteomes" id="UP000824141">
    <property type="component" value="Unassembled WGS sequence"/>
</dbReference>
<dbReference type="Pfam" id="PF00023">
    <property type="entry name" value="Ank"/>
    <property type="match status" value="1"/>
</dbReference>
<dbReference type="PANTHER" id="PTHR24198">
    <property type="entry name" value="ANKYRIN REPEAT AND PROTEIN KINASE DOMAIN-CONTAINING PROTEIN"/>
    <property type="match status" value="1"/>
</dbReference>
<organism evidence="4 5">
    <name type="scientific">Candidatus Caccousia stercoris</name>
    <dbReference type="NCBI Taxonomy" id="2840723"/>
    <lineage>
        <taxon>Bacteria</taxon>
        <taxon>Bacillati</taxon>
        <taxon>Bacillota</taxon>
        <taxon>Clostridia</taxon>
        <taxon>Eubacteriales</taxon>
        <taxon>Oscillospiraceae</taxon>
        <taxon>Oscillospiraceae incertae sedis</taxon>
        <taxon>Candidatus Caccousia</taxon>
    </lineage>
</organism>
<protein>
    <submittedName>
        <fullName evidence="4">Ankyrin repeat domain-containing protein</fullName>
    </submittedName>
</protein>
<evidence type="ECO:0000256" key="1">
    <source>
        <dbReference type="ARBA" id="ARBA00022737"/>
    </source>
</evidence>
<dbReference type="AlphaFoldDB" id="A0A9D1K0Z4"/>
<proteinExistence type="predicted"/>
<feature type="repeat" description="ANK" evidence="3">
    <location>
        <begin position="268"/>
        <end position="300"/>
    </location>
</feature>
<keyword evidence="1" id="KW-0677">Repeat</keyword>
<dbReference type="SMART" id="SM00248">
    <property type="entry name" value="ANK"/>
    <property type="match status" value="8"/>
</dbReference>
<evidence type="ECO:0000256" key="3">
    <source>
        <dbReference type="PROSITE-ProRule" id="PRU00023"/>
    </source>
</evidence>
<feature type="repeat" description="ANK" evidence="3">
    <location>
        <begin position="498"/>
        <end position="530"/>
    </location>
</feature>
<evidence type="ECO:0000313" key="4">
    <source>
        <dbReference type="EMBL" id="HIS77825.1"/>
    </source>
</evidence>
<evidence type="ECO:0000313" key="5">
    <source>
        <dbReference type="Proteomes" id="UP000824141"/>
    </source>
</evidence>
<dbReference type="PROSITE" id="PS50297">
    <property type="entry name" value="ANK_REP_REGION"/>
    <property type="match status" value="3"/>
</dbReference>
<evidence type="ECO:0000256" key="2">
    <source>
        <dbReference type="ARBA" id="ARBA00023043"/>
    </source>
</evidence>
<dbReference type="InterPro" id="IPR036770">
    <property type="entry name" value="Ankyrin_rpt-contain_sf"/>
</dbReference>